<protein>
    <submittedName>
        <fullName evidence="1">Uncharacterized protein</fullName>
    </submittedName>
</protein>
<dbReference type="AlphaFoldDB" id="A0A2S6EVH6"/>
<dbReference type="RefSeq" id="WP_032830470.1">
    <property type="nucleotide sequence ID" value="NZ_CP017601.1"/>
</dbReference>
<proteinExistence type="predicted"/>
<dbReference type="Proteomes" id="UP000239239">
    <property type="component" value="Unassembled WGS sequence"/>
</dbReference>
<accession>A0A2S6EVH6</accession>
<evidence type="ECO:0000313" key="1">
    <source>
        <dbReference type="EMBL" id="PPK29197.1"/>
    </source>
</evidence>
<comment type="caution">
    <text evidence="1">The sequence shown here is derived from an EMBL/GenBank/DDBJ whole genome shotgun (WGS) entry which is preliminary data.</text>
</comment>
<sequence>MLVQDIRRFLDELRESKPIFPCDKRLSTILLERFSHRERQEELTSDDIQFILQCFGERWIADSESDYLLYPSRANQIWVKLAHEIEPLTDKNYLQILLPHITNQFDFNNLTPLTETVRLENFYLGYDGKTLYRKRGLCEHLLNNQFELSTCRTLKTKQFELITIEELTRLYRGKYCNGEFSIDKEKFDNFWDFLCKKTFPRMQSKGQIPLEVIPHLLMLIESYYHLKTSGEDIKLFTDEVQKFFKILYQFELENINFLYGVRVPYHGKEVYLLELFILINMAQSYDVDEQLKAIASWLYQFNPTLKAVNKELLPLYTELESKRQLKIHLEEGEETRKDNLMYRIKTFLLSLFVIPFEIFPFSGKTISFWDIKNVIFSEGEDIYNQFAPFLMTNKSDNLISIYKKTIDEHIIPCQKNKHIYKWLTHYKSTLDWYQFVETGELSKMDVYWFEPELLFHVLAHFRLINKSLGEKIVHFLDELIHTYAQNNNELQIQLRVNILFSKFLKSLDEQQRRKLILTLSLYDPVDAKSKFLTNCVNYVTNRLSQISMHQSDGSPKFFSTYQCMDSKKLLISKADLRQVSAILEAFKEMLHSLEERCNPDQLENMLIYLRNISRPILTVSEIEEAQQSARVIDYIGAPT</sequence>
<name>A0A2S6EVH6_LEGPN</name>
<gene>
    <name evidence="1" type="ORF">C3928_14590</name>
</gene>
<evidence type="ECO:0000313" key="2">
    <source>
        <dbReference type="Proteomes" id="UP000239239"/>
    </source>
</evidence>
<reference evidence="1 2" key="1">
    <citation type="submission" date="2018-02" db="EMBL/GenBank/DDBJ databases">
        <title>Draft genome sequences of four Legionella pneumophila clinical strains isolated in Ontario.</title>
        <authorList>
            <person name="Fortuna A."/>
            <person name="Ramnarine R."/>
            <person name="Li A."/>
            <person name="Frantz C."/>
            <person name="Mallo G."/>
        </authorList>
    </citation>
    <scope>NUCLEOTIDE SEQUENCE [LARGE SCALE GENOMIC DNA]</scope>
    <source>
        <strain evidence="1 2">LG61</strain>
    </source>
</reference>
<organism evidence="1 2">
    <name type="scientific">Legionella pneumophila</name>
    <dbReference type="NCBI Taxonomy" id="446"/>
    <lineage>
        <taxon>Bacteria</taxon>
        <taxon>Pseudomonadati</taxon>
        <taxon>Pseudomonadota</taxon>
        <taxon>Gammaproteobacteria</taxon>
        <taxon>Legionellales</taxon>
        <taxon>Legionellaceae</taxon>
        <taxon>Legionella</taxon>
    </lineage>
</organism>
<dbReference type="EMBL" id="PQWY01000019">
    <property type="protein sequence ID" value="PPK29197.1"/>
    <property type="molecule type" value="Genomic_DNA"/>
</dbReference>
<dbReference type="OrthoDB" id="5631790at2"/>